<dbReference type="EMBL" id="JAMQOM010000001">
    <property type="protein sequence ID" value="MDS0219769.1"/>
    <property type="molecule type" value="Genomic_DNA"/>
</dbReference>
<dbReference type="AlphaFoldDB" id="A0AAE4JGQ7"/>
<keyword evidence="2" id="KW-0282">Flagellum</keyword>
<gene>
    <name evidence="2" type="ORF">NDI54_00185</name>
</gene>
<proteinExistence type="predicted"/>
<reference evidence="2 3" key="1">
    <citation type="submission" date="2022-06" db="EMBL/GenBank/DDBJ databases">
        <title>Haloarcula sp. a new haloarchaeum isolate from saline soil.</title>
        <authorList>
            <person name="Strakova D."/>
            <person name="Galisteo C."/>
            <person name="Sanchez-Porro C."/>
            <person name="Ventosa A."/>
        </authorList>
    </citation>
    <scope>NUCLEOTIDE SEQUENCE [LARGE SCALE GENOMIC DNA]</scope>
    <source>
        <strain evidence="2 3">S1AR25-5A</strain>
    </source>
</reference>
<name>A0AAE4JGQ7_9EURY</name>
<evidence type="ECO:0000256" key="1">
    <source>
        <dbReference type="SAM" id="Phobius"/>
    </source>
</evidence>
<keyword evidence="2" id="KW-0969">Cilium</keyword>
<keyword evidence="1" id="KW-0472">Membrane</keyword>
<keyword evidence="3" id="KW-1185">Reference proteome</keyword>
<comment type="caution">
    <text evidence="2">The sequence shown here is derived from an EMBL/GenBank/DDBJ whole genome shotgun (WGS) entry which is preliminary data.</text>
</comment>
<organism evidence="2 3">
    <name type="scientific">Haloarcula terrestris</name>
    <dbReference type="NCBI Taxonomy" id="2950533"/>
    <lineage>
        <taxon>Archaea</taxon>
        <taxon>Methanobacteriati</taxon>
        <taxon>Methanobacteriota</taxon>
        <taxon>Stenosarchaea group</taxon>
        <taxon>Halobacteria</taxon>
        <taxon>Halobacteriales</taxon>
        <taxon>Haloarculaceae</taxon>
        <taxon>Haloarcula</taxon>
    </lineage>
</organism>
<keyword evidence="2" id="KW-0966">Cell projection</keyword>
<keyword evidence="1" id="KW-1133">Transmembrane helix</keyword>
<feature type="transmembrane region" description="Helical" evidence="1">
    <location>
        <begin position="44"/>
        <end position="62"/>
    </location>
</feature>
<sequence>MQQPPTIPRKRPGLNPTWRRIVASYALVLAFFVLLWAISQPLVGLGTLAALAALFVGARRAVRLRRCFYNCDALTLRPFGSVHITISQVENSN</sequence>
<protein>
    <submittedName>
        <fullName evidence="2">Flagellar motor protein MotB</fullName>
    </submittedName>
</protein>
<evidence type="ECO:0000313" key="2">
    <source>
        <dbReference type="EMBL" id="MDS0219769.1"/>
    </source>
</evidence>
<accession>A0AAE4JGQ7</accession>
<dbReference type="Proteomes" id="UP001253439">
    <property type="component" value="Unassembled WGS sequence"/>
</dbReference>
<evidence type="ECO:0000313" key="3">
    <source>
        <dbReference type="Proteomes" id="UP001253439"/>
    </source>
</evidence>
<dbReference type="RefSeq" id="WP_310894481.1">
    <property type="nucleotide sequence ID" value="NZ_JAMQOM010000001.1"/>
</dbReference>
<keyword evidence="1" id="KW-0812">Transmembrane</keyword>
<feature type="transmembrane region" description="Helical" evidence="1">
    <location>
        <begin position="21"/>
        <end position="38"/>
    </location>
</feature>